<accession>A0A1J0YY23</accession>
<proteinExistence type="predicted"/>
<protein>
    <submittedName>
        <fullName evidence="2">Uncharacterized protein</fullName>
    </submittedName>
</protein>
<feature type="transmembrane region" description="Helical" evidence="1">
    <location>
        <begin position="12"/>
        <end position="34"/>
    </location>
</feature>
<name>A0A1J0YY23_ACIBA</name>
<keyword evidence="1" id="KW-0812">Transmembrane</keyword>
<evidence type="ECO:0000313" key="2">
    <source>
        <dbReference type="EMBL" id="APE73826.1"/>
    </source>
</evidence>
<keyword evidence="1" id="KW-1133">Transmembrane helix</keyword>
<evidence type="ECO:0000256" key="1">
    <source>
        <dbReference type="SAM" id="Phobius"/>
    </source>
</evidence>
<sequence length="104" mass="12949">MIQLKIESNIFFLYSLYFCHIFDMHIFFIFEYFIRLFNKIKNGNVFIYLNVEILSLFFRRVNSIIIKELLFNLFFLKNYNLSLCKLFFLKRFDFLILSKRNVLR</sequence>
<reference evidence="2" key="1">
    <citation type="submission" date="2016-08" db="EMBL/GenBank/DDBJ databases">
        <title>Sequence of the Acinetobacter baumannii KL24 capsule biosynthesis gene cluster.</title>
        <authorList>
            <person name="Kenyon J.J."/>
            <person name="Hall R.M."/>
        </authorList>
    </citation>
    <scope>NUCLEOTIDE SEQUENCE</scope>
    <source>
        <strain evidence="2">RCH51</strain>
    </source>
</reference>
<dbReference type="EMBL" id="KX756650">
    <property type="protein sequence ID" value="APE73826.1"/>
    <property type="molecule type" value="Genomic_DNA"/>
</dbReference>
<organism evidence="2">
    <name type="scientific">Acinetobacter baumannii</name>
    <dbReference type="NCBI Taxonomy" id="470"/>
    <lineage>
        <taxon>Bacteria</taxon>
        <taxon>Pseudomonadati</taxon>
        <taxon>Pseudomonadota</taxon>
        <taxon>Gammaproteobacteria</taxon>
        <taxon>Moraxellales</taxon>
        <taxon>Moraxellaceae</taxon>
        <taxon>Acinetobacter</taxon>
        <taxon>Acinetobacter calcoaceticus/baumannii complex</taxon>
    </lineage>
</organism>
<dbReference type="AlphaFoldDB" id="A0A1J0YY23"/>
<keyword evidence="1" id="KW-0472">Membrane</keyword>